<keyword evidence="5" id="KW-0717">Septation</keyword>
<keyword evidence="4" id="KW-0749">Sporulation</keyword>
<dbReference type="Gene3D" id="2.30.31.20">
    <property type="entry name" value="Sporulation-specific cell division protein SsgB"/>
    <property type="match status" value="1"/>
</dbReference>
<accession>A0A4Z1CLJ9</accession>
<dbReference type="Proteomes" id="UP000297496">
    <property type="component" value="Unassembled WGS sequence"/>
</dbReference>
<evidence type="ECO:0000256" key="3">
    <source>
        <dbReference type="ARBA" id="ARBA00022618"/>
    </source>
</evidence>
<dbReference type="EMBL" id="SRRO01000001">
    <property type="protein sequence ID" value="TGN66080.1"/>
    <property type="molecule type" value="Genomic_DNA"/>
</dbReference>
<keyword evidence="6" id="KW-0131">Cell cycle</keyword>
<protein>
    <submittedName>
        <fullName evidence="8">SsgA family sporulation/cell division regulator</fullName>
    </submittedName>
</protein>
<comment type="caution">
    <text evidence="8">The sequence shown here is derived from an EMBL/GenBank/DDBJ whole genome shotgun (WGS) entry which is preliminary data.</text>
</comment>
<proteinExistence type="inferred from homology"/>
<evidence type="ECO:0000256" key="4">
    <source>
        <dbReference type="ARBA" id="ARBA00022969"/>
    </source>
</evidence>
<comment type="subcellular location">
    <subcellularLocation>
        <location evidence="1">Cell septum</location>
    </subcellularLocation>
</comment>
<comment type="similarity">
    <text evidence="2">Belongs to the SsgA family.</text>
</comment>
<sequence length="240" mass="25477">MPSSSRVHPRISRPMRLAAPVMARTYRAAPATSRRRAHDSRNPGHTVKLNKSQPQDPVWTGCGEFLPFCITPGPACRLMSNATRGPTAPGDQKELSMNLSGSGHTLSDVALDITVECMDDRGIRHEIDTVLSYVGSDPFAVAMTFVTSDGDLVWTFGRDLLIRGTEAPAGDGDVHVSPAIGLSGRAMVAIELTSPDGHLVLMARAGDVSDFIARTAAVVAPGTESDAFDADLLISRLLAS</sequence>
<dbReference type="AlphaFoldDB" id="A0A4Z1CLJ9"/>
<evidence type="ECO:0000256" key="7">
    <source>
        <dbReference type="SAM" id="MobiDB-lite"/>
    </source>
</evidence>
<organism evidence="8 9">
    <name type="scientific">Nocardioides eburneiflavus</name>
    <dbReference type="NCBI Taxonomy" id="2518372"/>
    <lineage>
        <taxon>Bacteria</taxon>
        <taxon>Bacillati</taxon>
        <taxon>Actinomycetota</taxon>
        <taxon>Actinomycetes</taxon>
        <taxon>Propionibacteriales</taxon>
        <taxon>Nocardioidaceae</taxon>
        <taxon>Nocardioides</taxon>
    </lineage>
</organism>
<dbReference type="GO" id="GO:0000917">
    <property type="term" value="P:division septum assembly"/>
    <property type="evidence" value="ECO:0007669"/>
    <property type="project" value="UniProtKB-KW"/>
</dbReference>
<name>A0A4Z1CLJ9_9ACTN</name>
<evidence type="ECO:0000256" key="2">
    <source>
        <dbReference type="ARBA" id="ARBA00009323"/>
    </source>
</evidence>
<evidence type="ECO:0000313" key="8">
    <source>
        <dbReference type="EMBL" id="TGN66080.1"/>
    </source>
</evidence>
<dbReference type="InterPro" id="IPR006776">
    <property type="entry name" value="SsgB"/>
</dbReference>
<dbReference type="OrthoDB" id="3853096at2"/>
<evidence type="ECO:0000256" key="5">
    <source>
        <dbReference type="ARBA" id="ARBA00023210"/>
    </source>
</evidence>
<keyword evidence="3 8" id="KW-0132">Cell division</keyword>
<gene>
    <name evidence="8" type="ORF">EXE59_20575</name>
</gene>
<reference evidence="8 9" key="1">
    <citation type="submission" date="2019-04" db="EMBL/GenBank/DDBJ databases">
        <title>Three New Species of Nocardioides, Nocardioides euryhalodurans sp. nov., Nocardioides seonyuensis sp. nov. and Nocardioides eburneoflavus sp. nov. Isolated from Soil.</title>
        <authorList>
            <person name="Roh S.G."/>
            <person name="Lee C."/>
            <person name="Kim M.-K."/>
            <person name="Kim S.B."/>
        </authorList>
    </citation>
    <scope>NUCLEOTIDE SEQUENCE [LARGE SCALE GENOMIC DNA]</scope>
    <source>
        <strain evidence="8 9">MMS17-SY213</strain>
    </source>
</reference>
<dbReference type="GO" id="GO:0030435">
    <property type="term" value="P:sporulation resulting in formation of a cellular spore"/>
    <property type="evidence" value="ECO:0007669"/>
    <property type="project" value="UniProtKB-KW"/>
</dbReference>
<keyword evidence="9" id="KW-1185">Reference proteome</keyword>
<evidence type="ECO:0000313" key="9">
    <source>
        <dbReference type="Proteomes" id="UP000297496"/>
    </source>
</evidence>
<evidence type="ECO:0000256" key="6">
    <source>
        <dbReference type="ARBA" id="ARBA00023306"/>
    </source>
</evidence>
<dbReference type="GO" id="GO:0030428">
    <property type="term" value="C:cell septum"/>
    <property type="evidence" value="ECO:0007669"/>
    <property type="project" value="UniProtKB-SubCell"/>
</dbReference>
<feature type="region of interest" description="Disordered" evidence="7">
    <location>
        <begin position="26"/>
        <end position="53"/>
    </location>
</feature>
<dbReference type="Pfam" id="PF04686">
    <property type="entry name" value="SsgA"/>
    <property type="match status" value="1"/>
</dbReference>
<evidence type="ECO:0000256" key="1">
    <source>
        <dbReference type="ARBA" id="ARBA00004431"/>
    </source>
</evidence>
<dbReference type="InterPro" id="IPR038658">
    <property type="entry name" value="SsgB_sf"/>
</dbReference>